<dbReference type="RefSeq" id="WP_143539560.1">
    <property type="nucleotide sequence ID" value="NZ_CP171362.1"/>
</dbReference>
<proteinExistence type="predicted"/>
<dbReference type="Proteomes" id="UP000233786">
    <property type="component" value="Unassembled WGS sequence"/>
</dbReference>
<name>A0A2N3XZ67_SACSN</name>
<accession>A0A2N3XZ67</accession>
<protein>
    <submittedName>
        <fullName evidence="2">Uncharacterized protein</fullName>
    </submittedName>
</protein>
<dbReference type="AlphaFoldDB" id="A0A2N3XZ67"/>
<feature type="region of interest" description="Disordered" evidence="1">
    <location>
        <begin position="106"/>
        <end position="126"/>
    </location>
</feature>
<feature type="region of interest" description="Disordered" evidence="1">
    <location>
        <begin position="1"/>
        <end position="24"/>
    </location>
</feature>
<comment type="caution">
    <text evidence="2">The sequence shown here is derived from an EMBL/GenBank/DDBJ whole genome shotgun (WGS) entry which is preliminary data.</text>
</comment>
<keyword evidence="3" id="KW-1185">Reference proteome</keyword>
<evidence type="ECO:0000313" key="3">
    <source>
        <dbReference type="Proteomes" id="UP000233786"/>
    </source>
</evidence>
<gene>
    <name evidence="2" type="ORF">A8926_3747</name>
</gene>
<dbReference type="EMBL" id="PJNB01000001">
    <property type="protein sequence ID" value="PKW15965.1"/>
    <property type="molecule type" value="Genomic_DNA"/>
</dbReference>
<feature type="region of interest" description="Disordered" evidence="1">
    <location>
        <begin position="50"/>
        <end position="93"/>
    </location>
</feature>
<organism evidence="2 3">
    <name type="scientific">Saccharopolyspora spinosa</name>
    <dbReference type="NCBI Taxonomy" id="60894"/>
    <lineage>
        <taxon>Bacteria</taxon>
        <taxon>Bacillati</taxon>
        <taxon>Actinomycetota</taxon>
        <taxon>Actinomycetes</taxon>
        <taxon>Pseudonocardiales</taxon>
        <taxon>Pseudonocardiaceae</taxon>
        <taxon>Saccharopolyspora</taxon>
    </lineage>
</organism>
<sequence>MASFEGRVSGNGSTTNPVHKMTTMLWPDEIGEPELLPLSEVDTLLAGAFAPPLTGMSNSTSFGSPVPPEPKGSSPPSRSGTSTTSYDEDWSNWLTERDRRLLDSLTGRALTTRAQADDESACALTP</sequence>
<dbReference type="STRING" id="994479.GCA_000194155_03470"/>
<evidence type="ECO:0000313" key="2">
    <source>
        <dbReference type="EMBL" id="PKW15965.1"/>
    </source>
</evidence>
<evidence type="ECO:0000256" key="1">
    <source>
        <dbReference type="SAM" id="MobiDB-lite"/>
    </source>
</evidence>
<reference evidence="2" key="1">
    <citation type="submission" date="2017-12" db="EMBL/GenBank/DDBJ databases">
        <title>Sequencing the genomes of 1000 Actinobacteria strains.</title>
        <authorList>
            <person name="Klenk H.-P."/>
        </authorList>
    </citation>
    <scope>NUCLEOTIDE SEQUENCE [LARGE SCALE GENOMIC DNA]</scope>
    <source>
        <strain evidence="2">DSM 44228</strain>
    </source>
</reference>
<feature type="compositionally biased region" description="Low complexity" evidence="1">
    <location>
        <begin position="71"/>
        <end position="85"/>
    </location>
</feature>